<organism evidence="7 8">
    <name type="scientific">Leyella stercorea</name>
    <dbReference type="NCBI Taxonomy" id="363265"/>
    <lineage>
        <taxon>Bacteria</taxon>
        <taxon>Pseudomonadati</taxon>
        <taxon>Bacteroidota</taxon>
        <taxon>Bacteroidia</taxon>
        <taxon>Bacteroidales</taxon>
        <taxon>Prevotellaceae</taxon>
        <taxon>Leyella</taxon>
    </lineage>
</organism>
<protein>
    <submittedName>
        <fullName evidence="7">Acyl-ACP--UDP-N-acetylglucosamine O-acyltransferase</fullName>
        <ecNumber evidence="7">2.3.1.129</ecNumber>
    </submittedName>
</protein>
<dbReference type="Proteomes" id="UP000286598">
    <property type="component" value="Unassembled WGS sequence"/>
</dbReference>
<dbReference type="AlphaFoldDB" id="A0A415GL79"/>
<reference evidence="7 8" key="1">
    <citation type="submission" date="2018-08" db="EMBL/GenBank/DDBJ databases">
        <title>A genome reference for cultivated species of the human gut microbiota.</title>
        <authorList>
            <person name="Zou Y."/>
            <person name="Xue W."/>
            <person name="Luo G."/>
        </authorList>
    </citation>
    <scope>NUCLEOTIDE SEQUENCE [LARGE SCALE GENOMIC DNA]</scope>
    <source>
        <strain evidence="7 8">AF42-9</strain>
    </source>
</reference>
<dbReference type="InterPro" id="IPR011004">
    <property type="entry name" value="Trimer_LpxA-like_sf"/>
</dbReference>
<evidence type="ECO:0000256" key="4">
    <source>
        <dbReference type="ARBA" id="ARBA00023098"/>
    </source>
</evidence>
<dbReference type="EC" id="2.3.1.129" evidence="7"/>
<sequence length="257" mass="27971">MISEKAYIAPGAKIGKNVTIYPFAYIEDDVVIGDDCIIYPYVSIMRGTVMGRGNKVYQNTVLGAEPQDFNHKGEATRLVIGDENIFRENVVVNRATYTDGETRIGNRNFFMEGVHISHDTKVDDYVTFGYGTKVAGDCEVHSAVIFSSGVIVNSNVRIGGASMVTGGVRISKDVPPFIVATDNPVRYAGVNESLLKSSGTSEKVISHIANAYRLVFHGQTSVFDAINQVKEQVPPGKEITAIVKFLESTKLGIISKL</sequence>
<dbReference type="Pfam" id="PF00132">
    <property type="entry name" value="Hexapep"/>
    <property type="match status" value="1"/>
</dbReference>
<name>A0A415GL79_9BACT</name>
<keyword evidence="4" id="KW-0443">Lipid metabolism</keyword>
<evidence type="ECO:0000313" key="7">
    <source>
        <dbReference type="EMBL" id="RHK50151.1"/>
    </source>
</evidence>
<evidence type="ECO:0000256" key="3">
    <source>
        <dbReference type="ARBA" id="ARBA00022679"/>
    </source>
</evidence>
<dbReference type="InterPro" id="IPR010137">
    <property type="entry name" value="Lipid_A_LpxA"/>
</dbReference>
<keyword evidence="8" id="KW-1185">Reference proteome</keyword>
<accession>A0A415GL79</accession>
<keyword evidence="5 7" id="KW-0012">Acyltransferase</keyword>
<dbReference type="NCBIfam" id="TIGR01852">
    <property type="entry name" value="lipid_A_lpxA"/>
    <property type="match status" value="1"/>
</dbReference>
<gene>
    <name evidence="7" type="ORF">DW060_07730</name>
</gene>
<evidence type="ECO:0000313" key="8">
    <source>
        <dbReference type="Proteomes" id="UP000286598"/>
    </source>
</evidence>
<dbReference type="InterPro" id="IPR029098">
    <property type="entry name" value="Acetyltransf_C"/>
</dbReference>
<keyword evidence="3 7" id="KW-0808">Transferase</keyword>
<dbReference type="Gene3D" id="2.160.10.10">
    <property type="entry name" value="Hexapeptide repeat proteins"/>
    <property type="match status" value="1"/>
</dbReference>
<comment type="caution">
    <text evidence="7">The sequence shown here is derived from an EMBL/GenBank/DDBJ whole genome shotgun (WGS) entry which is preliminary data.</text>
</comment>
<dbReference type="InterPro" id="IPR037157">
    <property type="entry name" value="Acetyltransf_C_sf"/>
</dbReference>
<dbReference type="GO" id="GO:0016020">
    <property type="term" value="C:membrane"/>
    <property type="evidence" value="ECO:0007669"/>
    <property type="project" value="GOC"/>
</dbReference>
<dbReference type="Pfam" id="PF13720">
    <property type="entry name" value="Acetyltransf_11"/>
    <property type="match status" value="1"/>
</dbReference>
<proteinExistence type="predicted"/>
<dbReference type="GO" id="GO:0008780">
    <property type="term" value="F:acyl-[acyl-carrier-protein]-UDP-N-acetylglucosamine O-acyltransferase activity"/>
    <property type="evidence" value="ECO:0007669"/>
    <property type="project" value="UniProtKB-EC"/>
</dbReference>
<dbReference type="NCBIfam" id="NF003657">
    <property type="entry name" value="PRK05289.1"/>
    <property type="match status" value="1"/>
</dbReference>
<dbReference type="PIRSF" id="PIRSF000456">
    <property type="entry name" value="UDP-GlcNAc_acltr"/>
    <property type="match status" value="1"/>
</dbReference>
<evidence type="ECO:0000256" key="5">
    <source>
        <dbReference type="ARBA" id="ARBA00023315"/>
    </source>
</evidence>
<evidence type="ECO:0000256" key="2">
    <source>
        <dbReference type="ARBA" id="ARBA00022556"/>
    </source>
</evidence>
<evidence type="ECO:0000256" key="1">
    <source>
        <dbReference type="ARBA" id="ARBA00022516"/>
    </source>
</evidence>
<feature type="domain" description="UDP N-acetylglucosamine O-acyltransferase C-terminal" evidence="6">
    <location>
        <begin position="173"/>
        <end position="254"/>
    </location>
</feature>
<dbReference type="OrthoDB" id="9807278at2"/>
<dbReference type="SUPFAM" id="SSF51161">
    <property type="entry name" value="Trimeric LpxA-like enzymes"/>
    <property type="match status" value="1"/>
</dbReference>
<dbReference type="InterPro" id="IPR001451">
    <property type="entry name" value="Hexapep"/>
</dbReference>
<dbReference type="Gene3D" id="1.20.1180.10">
    <property type="entry name" value="Udp N-acetylglucosamine O-acyltransferase, C-terminal domain"/>
    <property type="match status" value="1"/>
</dbReference>
<keyword evidence="1" id="KW-0444">Lipid biosynthesis</keyword>
<evidence type="ECO:0000259" key="6">
    <source>
        <dbReference type="Pfam" id="PF13720"/>
    </source>
</evidence>
<dbReference type="EMBL" id="QRNO01000034">
    <property type="protein sequence ID" value="RHK50151.1"/>
    <property type="molecule type" value="Genomic_DNA"/>
</dbReference>
<dbReference type="PANTHER" id="PTHR43480">
    <property type="entry name" value="ACYL-[ACYL-CARRIER-PROTEIN]--UDP-N-ACETYLGLUCOSAMINE O-ACYLTRANSFERASE"/>
    <property type="match status" value="1"/>
</dbReference>
<dbReference type="GO" id="GO:0009245">
    <property type="term" value="P:lipid A biosynthetic process"/>
    <property type="evidence" value="ECO:0007669"/>
    <property type="project" value="UniProtKB-KW"/>
</dbReference>
<keyword evidence="2" id="KW-0441">Lipid A biosynthesis</keyword>
<dbReference type="PANTHER" id="PTHR43480:SF1">
    <property type="entry name" value="ACYL-[ACYL-CARRIER-PROTEIN]--UDP-N-ACETYLGLUCOSAMINE O-ACYLTRANSFERASE, MITOCHONDRIAL-RELATED"/>
    <property type="match status" value="1"/>
</dbReference>
<dbReference type="RefSeq" id="WP_118355452.1">
    <property type="nucleotide sequence ID" value="NZ_DBEWQA010000074.1"/>
</dbReference>